<reference evidence="2" key="1">
    <citation type="submission" date="2017-01" db="EMBL/GenBank/DDBJ databases">
        <authorList>
            <person name="Varghese N."/>
            <person name="Submissions S."/>
        </authorList>
    </citation>
    <scope>NUCLEOTIDE SEQUENCE [LARGE SCALE GENOMIC DNA]</scope>
    <source>
        <strain evidence="2">MNA4</strain>
    </source>
</reference>
<dbReference type="RefSeq" id="WP_159438449.1">
    <property type="nucleotide sequence ID" value="NZ_FTPL01000004.1"/>
</dbReference>
<organism evidence="1 2">
    <name type="scientific">Edaphobacillus lindanitolerans</name>
    <dbReference type="NCBI Taxonomy" id="550447"/>
    <lineage>
        <taxon>Bacteria</taxon>
        <taxon>Bacillati</taxon>
        <taxon>Bacillota</taxon>
        <taxon>Bacilli</taxon>
        <taxon>Bacillales</taxon>
        <taxon>Bacillaceae</taxon>
        <taxon>Edaphobacillus</taxon>
    </lineage>
</organism>
<accession>A0A1U7PSK5</accession>
<dbReference type="OrthoDB" id="2706699at2"/>
<dbReference type="AlphaFoldDB" id="A0A1U7PSK5"/>
<dbReference type="Proteomes" id="UP000187550">
    <property type="component" value="Unassembled WGS sequence"/>
</dbReference>
<dbReference type="EMBL" id="FTPL01000004">
    <property type="protein sequence ID" value="SIT91189.1"/>
    <property type="molecule type" value="Genomic_DNA"/>
</dbReference>
<evidence type="ECO:0000313" key="2">
    <source>
        <dbReference type="Proteomes" id="UP000187550"/>
    </source>
</evidence>
<keyword evidence="2" id="KW-1185">Reference proteome</keyword>
<name>A0A1U7PSK5_9BACI</name>
<protein>
    <submittedName>
        <fullName evidence="1">Uncharacterized protein</fullName>
    </submittedName>
</protein>
<sequence>MKQKRRKNGPGTGFRLTDALLEILSWFPQLFLWPLRLVWMALQFGARSIGRLFDSF</sequence>
<gene>
    <name evidence="1" type="ORF">SAMN05428946_2619</name>
</gene>
<proteinExistence type="predicted"/>
<evidence type="ECO:0000313" key="1">
    <source>
        <dbReference type="EMBL" id="SIT91189.1"/>
    </source>
</evidence>